<reference evidence="1 2" key="1">
    <citation type="journal article" date="2019" name="Int. J. Syst. Evol. Microbiol.">
        <title>The Global Catalogue of Microorganisms (GCM) 10K type strain sequencing project: providing services to taxonomists for standard genome sequencing and annotation.</title>
        <authorList>
            <consortium name="The Broad Institute Genomics Platform"/>
            <consortium name="The Broad Institute Genome Sequencing Center for Infectious Disease"/>
            <person name="Wu L."/>
            <person name="Ma J."/>
        </authorList>
    </citation>
    <scope>NUCLEOTIDE SEQUENCE [LARGE SCALE GENOMIC DNA]</scope>
    <source>
        <strain evidence="1 2">JCM 15914</strain>
    </source>
</reference>
<dbReference type="EMBL" id="BAAAQA010000022">
    <property type="protein sequence ID" value="GAA2120109.1"/>
    <property type="molecule type" value="Genomic_DNA"/>
</dbReference>
<gene>
    <name evidence="1" type="ORF">GCM10009824_21520</name>
</gene>
<dbReference type="Proteomes" id="UP001500166">
    <property type="component" value="Unassembled WGS sequence"/>
</dbReference>
<comment type="caution">
    <text evidence="1">The sequence shown here is derived from an EMBL/GenBank/DDBJ whole genome shotgun (WGS) entry which is preliminary data.</text>
</comment>
<dbReference type="SUPFAM" id="SSF160379">
    <property type="entry name" value="SP0830-like"/>
    <property type="match status" value="1"/>
</dbReference>
<accession>A0ABN2Y195</accession>
<evidence type="ECO:0000313" key="2">
    <source>
        <dbReference type="Proteomes" id="UP001500166"/>
    </source>
</evidence>
<dbReference type="Gene3D" id="3.30.70.1280">
    <property type="entry name" value="SP0830-like domains"/>
    <property type="match status" value="1"/>
</dbReference>
<sequence>MDHPTAFFLRGINVGANNRVPMAELRALLAEKLGAQQVKTYLQSGNVVAVPPGDPDDFAKTMSQVIDMEFGVHSPVVHRTREDLSAVLAADPLRDIATDEKLYQVHFCDRPVPELNLAALPIHEDERIVVNGSEIYIWYGSNKGIHASKLPAALGKQLPGMTITARNIRTVRKVAELLEAAESSGSPS</sequence>
<dbReference type="RefSeq" id="WP_344225037.1">
    <property type="nucleotide sequence ID" value="NZ_BAAAQA010000022.1"/>
</dbReference>
<keyword evidence="2" id="KW-1185">Reference proteome</keyword>
<protein>
    <submittedName>
        <fullName evidence="1">DUF1697 domain-containing protein</fullName>
    </submittedName>
</protein>
<name>A0ABN2Y195_9MICC</name>
<dbReference type="PANTHER" id="PTHR36439:SF1">
    <property type="entry name" value="DUF1697 DOMAIN-CONTAINING PROTEIN"/>
    <property type="match status" value="1"/>
</dbReference>
<evidence type="ECO:0000313" key="1">
    <source>
        <dbReference type="EMBL" id="GAA2120109.1"/>
    </source>
</evidence>
<proteinExistence type="predicted"/>
<dbReference type="PIRSF" id="PIRSF008502">
    <property type="entry name" value="UCP008502"/>
    <property type="match status" value="1"/>
</dbReference>
<dbReference type="InterPro" id="IPR012545">
    <property type="entry name" value="DUF1697"/>
</dbReference>
<dbReference type="Pfam" id="PF08002">
    <property type="entry name" value="DUF1697"/>
    <property type="match status" value="1"/>
</dbReference>
<organism evidence="1 2">
    <name type="scientific">Kocuria atrinae</name>
    <dbReference type="NCBI Taxonomy" id="592377"/>
    <lineage>
        <taxon>Bacteria</taxon>
        <taxon>Bacillati</taxon>
        <taxon>Actinomycetota</taxon>
        <taxon>Actinomycetes</taxon>
        <taxon>Micrococcales</taxon>
        <taxon>Micrococcaceae</taxon>
        <taxon>Kocuria</taxon>
    </lineage>
</organism>
<dbReference type="PANTHER" id="PTHR36439">
    <property type="entry name" value="BLL4334 PROTEIN"/>
    <property type="match status" value="1"/>
</dbReference>